<dbReference type="PANTHER" id="PTHR31760">
    <property type="entry name" value="S-ADENOSYL-L-METHIONINE-DEPENDENT METHYLTRANSFERASES SUPERFAMILY PROTEIN"/>
    <property type="match status" value="1"/>
</dbReference>
<dbReference type="Proteomes" id="UP000320314">
    <property type="component" value="Unassembled WGS sequence"/>
</dbReference>
<comment type="similarity">
    <text evidence="6">Belongs to the methyltransferase superfamily. RNA methyltransferase RsmG family.</text>
</comment>
<keyword evidence="3 6" id="KW-0489">Methyltransferase</keyword>
<dbReference type="InterPro" id="IPR029063">
    <property type="entry name" value="SAM-dependent_MTases_sf"/>
</dbReference>
<comment type="caution">
    <text evidence="6">Lacks conserved residue(s) required for the propagation of feature annotation.</text>
</comment>
<evidence type="ECO:0000256" key="4">
    <source>
        <dbReference type="ARBA" id="ARBA00022679"/>
    </source>
</evidence>
<dbReference type="Gene3D" id="3.40.50.150">
    <property type="entry name" value="Vaccinia Virus protein VP39"/>
    <property type="match status" value="1"/>
</dbReference>
<organism evidence="7 8">
    <name type="scientific">Pararhizobium mangrovi</name>
    <dbReference type="NCBI Taxonomy" id="2590452"/>
    <lineage>
        <taxon>Bacteria</taxon>
        <taxon>Pseudomonadati</taxon>
        <taxon>Pseudomonadota</taxon>
        <taxon>Alphaproteobacteria</taxon>
        <taxon>Hyphomicrobiales</taxon>
        <taxon>Rhizobiaceae</taxon>
        <taxon>Rhizobium/Agrobacterium group</taxon>
        <taxon>Pararhizobium</taxon>
    </lineage>
</organism>
<dbReference type="AlphaFoldDB" id="A0A506U1X7"/>
<comment type="subcellular location">
    <subcellularLocation>
        <location evidence="6">Cytoplasm</location>
    </subcellularLocation>
</comment>
<dbReference type="InterPro" id="IPR003682">
    <property type="entry name" value="rRNA_ssu_MeTfrase_G"/>
</dbReference>
<evidence type="ECO:0000256" key="2">
    <source>
        <dbReference type="ARBA" id="ARBA00022552"/>
    </source>
</evidence>
<gene>
    <name evidence="6 7" type="primary">rsmG</name>
    <name evidence="7" type="ORF">FJU11_12010</name>
</gene>
<dbReference type="GO" id="GO:0070043">
    <property type="term" value="F:rRNA (guanine-N7-)-methyltransferase activity"/>
    <property type="evidence" value="ECO:0007669"/>
    <property type="project" value="UniProtKB-UniRule"/>
</dbReference>
<comment type="caution">
    <text evidence="7">The sequence shown here is derived from an EMBL/GenBank/DDBJ whole genome shotgun (WGS) entry which is preliminary data.</text>
</comment>
<dbReference type="SUPFAM" id="SSF53335">
    <property type="entry name" value="S-adenosyl-L-methionine-dependent methyltransferases"/>
    <property type="match status" value="1"/>
</dbReference>
<keyword evidence="1 6" id="KW-0963">Cytoplasm</keyword>
<name>A0A506U1X7_9HYPH</name>
<evidence type="ECO:0000256" key="3">
    <source>
        <dbReference type="ARBA" id="ARBA00022603"/>
    </source>
</evidence>
<feature type="binding site" evidence="6">
    <location>
        <position position="70"/>
    </location>
    <ligand>
        <name>S-adenosyl-L-methionine</name>
        <dbReference type="ChEBI" id="CHEBI:59789"/>
    </ligand>
</feature>
<keyword evidence="4 6" id="KW-0808">Transferase</keyword>
<reference evidence="7 8" key="1">
    <citation type="submission" date="2019-06" db="EMBL/GenBank/DDBJ databases">
        <authorList>
            <person name="Li M."/>
        </authorList>
    </citation>
    <scope>NUCLEOTIDE SEQUENCE [LARGE SCALE GENOMIC DNA]</scope>
    <source>
        <strain evidence="7 8">BGMRC6574</strain>
    </source>
</reference>
<dbReference type="RefSeq" id="WP_141167305.1">
    <property type="nucleotide sequence ID" value="NZ_VHLH01000022.1"/>
</dbReference>
<evidence type="ECO:0000256" key="5">
    <source>
        <dbReference type="ARBA" id="ARBA00022691"/>
    </source>
</evidence>
<dbReference type="NCBIfam" id="TIGR00138">
    <property type="entry name" value="rsmG_gidB"/>
    <property type="match status" value="1"/>
</dbReference>
<protein>
    <recommendedName>
        <fullName evidence="6">Ribosomal RNA small subunit methyltransferase G</fullName>
        <ecNumber evidence="6">2.1.1.170</ecNumber>
    </recommendedName>
    <alternativeName>
        <fullName evidence="6">16S rRNA 7-methylguanosine methyltransferase</fullName>
        <shortName evidence="6">16S rRNA m7G methyltransferase</shortName>
    </alternativeName>
</protein>
<dbReference type="PANTHER" id="PTHR31760:SF0">
    <property type="entry name" value="S-ADENOSYL-L-METHIONINE-DEPENDENT METHYLTRANSFERASES SUPERFAMILY PROTEIN"/>
    <property type="match status" value="1"/>
</dbReference>
<evidence type="ECO:0000313" key="8">
    <source>
        <dbReference type="Proteomes" id="UP000320314"/>
    </source>
</evidence>
<proteinExistence type="inferred from homology"/>
<keyword evidence="8" id="KW-1185">Reference proteome</keyword>
<comment type="function">
    <text evidence="6">Specifically methylates the N7 position of guanine in position 527 of 16S rRNA.</text>
</comment>
<dbReference type="Pfam" id="PF02527">
    <property type="entry name" value="GidB"/>
    <property type="match status" value="1"/>
</dbReference>
<keyword evidence="5 6" id="KW-0949">S-adenosyl-L-methionine</keyword>
<dbReference type="OrthoDB" id="9808773at2"/>
<dbReference type="PIRSF" id="PIRSF003078">
    <property type="entry name" value="GidB"/>
    <property type="match status" value="1"/>
</dbReference>
<feature type="binding site" evidence="6">
    <location>
        <position position="65"/>
    </location>
    <ligand>
        <name>S-adenosyl-L-methionine</name>
        <dbReference type="ChEBI" id="CHEBI:59789"/>
    </ligand>
</feature>
<comment type="catalytic activity">
    <reaction evidence="6">
        <text>guanosine(527) in 16S rRNA + S-adenosyl-L-methionine = N(7)-methylguanosine(527) in 16S rRNA + S-adenosyl-L-homocysteine</text>
        <dbReference type="Rhea" id="RHEA:42732"/>
        <dbReference type="Rhea" id="RHEA-COMP:10209"/>
        <dbReference type="Rhea" id="RHEA-COMP:10210"/>
        <dbReference type="ChEBI" id="CHEBI:57856"/>
        <dbReference type="ChEBI" id="CHEBI:59789"/>
        <dbReference type="ChEBI" id="CHEBI:74269"/>
        <dbReference type="ChEBI" id="CHEBI:74480"/>
        <dbReference type="EC" id="2.1.1.170"/>
    </reaction>
</comment>
<feature type="binding site" evidence="6">
    <location>
        <begin position="118"/>
        <end position="119"/>
    </location>
    <ligand>
        <name>S-adenosyl-L-methionine</name>
        <dbReference type="ChEBI" id="CHEBI:59789"/>
    </ligand>
</feature>
<keyword evidence="2 6" id="KW-0698">rRNA processing</keyword>
<evidence type="ECO:0000313" key="7">
    <source>
        <dbReference type="EMBL" id="TPW27271.1"/>
    </source>
</evidence>
<feature type="binding site" evidence="6">
    <location>
        <position position="134"/>
    </location>
    <ligand>
        <name>S-adenosyl-L-methionine</name>
        <dbReference type="ChEBI" id="CHEBI:59789"/>
    </ligand>
</feature>
<sequence>MSQAAFDVSRETQTRLDRFLALFAQWSARMNLVSASTRNDVVERHVADSLQLYRLVGTRQWLDLGSGAGFPGLIVAIALAERNEGWVDLVESNRKKAAFLRVAVLETGARASVHDVRAEAMIDRVPDCDAVSSRALAPLDQLLGLAEPWLCKGTRTKGWFHKGRDHRSEVSKARGSWQFDLVEHPSRIDRDSVILQIANLKRL</sequence>
<evidence type="ECO:0000256" key="6">
    <source>
        <dbReference type="HAMAP-Rule" id="MF_00074"/>
    </source>
</evidence>
<evidence type="ECO:0000256" key="1">
    <source>
        <dbReference type="ARBA" id="ARBA00022490"/>
    </source>
</evidence>
<dbReference type="GO" id="GO:0005829">
    <property type="term" value="C:cytosol"/>
    <property type="evidence" value="ECO:0007669"/>
    <property type="project" value="TreeGrafter"/>
</dbReference>
<accession>A0A506U1X7</accession>
<dbReference type="HAMAP" id="MF_00074">
    <property type="entry name" value="16SrRNA_methyltr_G"/>
    <property type="match status" value="1"/>
</dbReference>
<dbReference type="EMBL" id="VHLH01000022">
    <property type="protein sequence ID" value="TPW27271.1"/>
    <property type="molecule type" value="Genomic_DNA"/>
</dbReference>
<dbReference type="EC" id="2.1.1.170" evidence="6"/>